<evidence type="ECO:0000313" key="1">
    <source>
        <dbReference type="EMBL" id="WPY00400.1"/>
    </source>
</evidence>
<protein>
    <submittedName>
        <fullName evidence="1">Uncharacterized protein</fullName>
    </submittedName>
</protein>
<keyword evidence="2" id="KW-1185">Reference proteome</keyword>
<gene>
    <name evidence="1" type="ORF">Trichorick_00274</name>
</gene>
<evidence type="ECO:0000313" key="2">
    <source>
        <dbReference type="Proteomes" id="UP001326613"/>
    </source>
</evidence>
<proteinExistence type="predicted"/>
<accession>A0ABZ0UT77</accession>
<dbReference type="EMBL" id="CP112932">
    <property type="protein sequence ID" value="WPY00400.1"/>
    <property type="molecule type" value="Genomic_DNA"/>
</dbReference>
<dbReference type="SUPFAM" id="SSF48452">
    <property type="entry name" value="TPR-like"/>
    <property type="match status" value="1"/>
</dbReference>
<organism evidence="1 2">
    <name type="scientific">Candidatus Trichorickettsia mobilis</name>
    <dbReference type="NCBI Taxonomy" id="1346319"/>
    <lineage>
        <taxon>Bacteria</taxon>
        <taxon>Pseudomonadati</taxon>
        <taxon>Pseudomonadota</taxon>
        <taxon>Alphaproteobacteria</taxon>
        <taxon>Rickettsiales</taxon>
        <taxon>Rickettsiaceae</taxon>
        <taxon>Rickettsieae</taxon>
        <taxon>Candidatus Trichorickettsia</taxon>
    </lineage>
</organism>
<sequence length="269" mass="31178">MKKSFKESIKINNFNYMEFVNRGEDSKVIEFFSNLQSLRVAKQCLIKITQYLEQAGEEERYIKYLNKAEEIGLGNIREIATEYVDQNKDEMAIDLCKQAYNSIDKTYLLEELVDNNISYITTDEELLYTMYNRSIKYLKEAFNLAPNDPIIFEKLITNLERLAKHGEVIRLCSKAQIDDVKKAGILEQVVDLENYSTEVRQKYMLKVLELDPQTYNSDSNIIHQIVNNFVELAQYNEAIKICDQANISDAEKIAILEETGLLGNNYEAS</sequence>
<dbReference type="InterPro" id="IPR011990">
    <property type="entry name" value="TPR-like_helical_dom_sf"/>
</dbReference>
<dbReference type="Gene3D" id="1.25.40.10">
    <property type="entry name" value="Tetratricopeptide repeat domain"/>
    <property type="match status" value="1"/>
</dbReference>
<dbReference type="Proteomes" id="UP001326613">
    <property type="component" value="Chromosome"/>
</dbReference>
<name>A0ABZ0UT77_9RICK</name>
<reference evidence="1 2" key="1">
    <citation type="submission" date="2022-10" db="EMBL/GenBank/DDBJ databases">
        <title>Host association and intracellularity evolved multiple times independently in the Rickettsiales.</title>
        <authorList>
            <person name="Castelli M."/>
            <person name="Nardi T."/>
            <person name="Gammuto L."/>
            <person name="Bellinzona G."/>
            <person name="Sabaneyeva E."/>
            <person name="Potekhin A."/>
            <person name="Serra V."/>
            <person name="Petroni G."/>
            <person name="Sassera D."/>
        </authorList>
    </citation>
    <scope>NUCLEOTIDE SEQUENCE [LARGE SCALE GENOMIC DNA]</scope>
    <source>
        <strain evidence="1 2">Kr 154-4</strain>
    </source>
</reference>
<dbReference type="RefSeq" id="WP_323738474.1">
    <property type="nucleotide sequence ID" value="NZ_CP112932.1"/>
</dbReference>